<protein>
    <submittedName>
        <fullName evidence="1">Predicted protein</fullName>
    </submittedName>
</protein>
<dbReference type="EMBL" id="GG738850">
    <property type="protein sequence ID" value="EFC48777.1"/>
    <property type="molecule type" value="Genomic_DNA"/>
</dbReference>
<keyword evidence="2" id="KW-1185">Reference proteome</keyword>
<dbReference type="PANTHER" id="PTHR33524:SF2">
    <property type="entry name" value="SET DOMAIN-CONTAINING PROTEIN 9"/>
    <property type="match status" value="1"/>
</dbReference>
<dbReference type="PANTHER" id="PTHR33524">
    <property type="entry name" value="C5ORF35"/>
    <property type="match status" value="1"/>
</dbReference>
<dbReference type="eggNOG" id="ENOG502QVIC">
    <property type="taxonomic scope" value="Eukaryota"/>
</dbReference>
<gene>
    <name evidence="1" type="ORF">NAEGRDRAFT_63373</name>
</gene>
<dbReference type="KEGG" id="ngr:NAEGRDRAFT_63373"/>
<dbReference type="OrthoDB" id="442460at2759"/>
<dbReference type="InParanoid" id="D2V3I3"/>
<accession>D2V3I3</accession>
<dbReference type="VEuPathDB" id="AmoebaDB:NAEGRDRAFT_63373"/>
<proteinExistence type="predicted"/>
<evidence type="ECO:0000313" key="1">
    <source>
        <dbReference type="EMBL" id="EFC48777.1"/>
    </source>
</evidence>
<organism evidence="2">
    <name type="scientific">Naegleria gruberi</name>
    <name type="common">Amoeba</name>
    <dbReference type="NCBI Taxonomy" id="5762"/>
    <lineage>
        <taxon>Eukaryota</taxon>
        <taxon>Discoba</taxon>
        <taxon>Heterolobosea</taxon>
        <taxon>Tetramitia</taxon>
        <taxon>Eutetramitia</taxon>
        <taxon>Vahlkampfiidae</taxon>
        <taxon>Naegleria</taxon>
    </lineage>
</organism>
<dbReference type="Proteomes" id="UP000006671">
    <property type="component" value="Unassembled WGS sequence"/>
</dbReference>
<sequence>MLLKKETSLENIKGDGIFLKGSVKKGQVLCLYPGLVYDFSDPIFFQSIGNMFINQRSDYCRVDGNDRFISKIYFKSYANRDNIILSNGQYIKQCDSSWLNFKYIHDDGNVENYWKIRKQYSILNHLNIGHYINSPVSEDNKFKSNVMYFEYDFLYNDWPYHLRQYIPNVFYKQPYDSSPVLTKSILLISLCDIESQDGNIELFANYLHLDS</sequence>
<dbReference type="OMA" id="NHLNIGH"/>
<reference evidence="1 2" key="1">
    <citation type="journal article" date="2010" name="Cell">
        <title>The genome of Naegleria gruberi illuminates early eukaryotic versatility.</title>
        <authorList>
            <person name="Fritz-Laylin L.K."/>
            <person name="Prochnik S.E."/>
            <person name="Ginger M.L."/>
            <person name="Dacks J.B."/>
            <person name="Carpenter M.L."/>
            <person name="Field M.C."/>
            <person name="Kuo A."/>
            <person name="Paredez A."/>
            <person name="Chapman J."/>
            <person name="Pham J."/>
            <person name="Shu S."/>
            <person name="Neupane R."/>
            <person name="Cipriano M."/>
            <person name="Mancuso J."/>
            <person name="Tu H."/>
            <person name="Salamov A."/>
            <person name="Lindquist E."/>
            <person name="Shapiro H."/>
            <person name="Lucas S."/>
            <person name="Grigoriev I.V."/>
            <person name="Cande W.Z."/>
            <person name="Fulton C."/>
            <person name="Rokhsar D.S."/>
            <person name="Dawson S.C."/>
        </authorList>
    </citation>
    <scope>NUCLEOTIDE SEQUENCE [LARGE SCALE GENOMIC DNA]</scope>
    <source>
        <strain evidence="1 2">NEG-M</strain>
    </source>
</reference>
<name>D2V3I3_NAEGR</name>
<dbReference type="RefSeq" id="XP_002681521.1">
    <property type="nucleotide sequence ID" value="XM_002681475.1"/>
</dbReference>
<dbReference type="AlphaFoldDB" id="D2V3I3"/>
<dbReference type="InterPro" id="IPR040415">
    <property type="entry name" value="SETD9"/>
</dbReference>
<dbReference type="GeneID" id="8852496"/>
<evidence type="ECO:0000313" key="2">
    <source>
        <dbReference type="Proteomes" id="UP000006671"/>
    </source>
</evidence>